<sequence length="317" mass="35738">VSTLHDQLRRLRKRLSKEITRQEFLHGHDLTSKSAGKCPKQISAIGRGTAKDMQWATGAYMVQSVNAKEHRSIFIMADSGPSSELREYYSSAEIDYNLVGNDLFDTYPRHCLVVKYHMSLYVSRRHFYCHKTDTNLIVKYNLKRKEIVSELALPGAKFGNSQPYTSGANTDIDLAVDELGLWAIYATDANLGNMVIAKIDHKKMEIERTWSTTYLKRQVGNAFMICGTLYATNSHSHSPTFIRYMYNTETNKDQILEDGVVPLANSASLGLVGATGAPIGNKASNSVMLSYDFRTSSLYSWNNGRVELFPVYFRENA</sequence>
<feature type="domain" description="Olfactomedin-like" evidence="4">
    <location>
        <begin position="37"/>
        <end position="315"/>
    </location>
</feature>
<dbReference type="GO" id="GO:0007165">
    <property type="term" value="P:signal transduction"/>
    <property type="evidence" value="ECO:0007669"/>
    <property type="project" value="TreeGrafter"/>
</dbReference>
<evidence type="ECO:0000313" key="5">
    <source>
        <dbReference type="EMBL" id="CAG5114882.1"/>
    </source>
</evidence>
<evidence type="ECO:0000313" key="6">
    <source>
        <dbReference type="Proteomes" id="UP000678393"/>
    </source>
</evidence>
<evidence type="ECO:0000256" key="3">
    <source>
        <dbReference type="PROSITE-ProRule" id="PRU00446"/>
    </source>
</evidence>
<dbReference type="AlphaFoldDB" id="A0A8S3YHU2"/>
<reference evidence="5" key="1">
    <citation type="submission" date="2021-04" db="EMBL/GenBank/DDBJ databases">
        <authorList>
            <consortium name="Molecular Ecology Group"/>
        </authorList>
    </citation>
    <scope>NUCLEOTIDE SEQUENCE</scope>
</reference>
<evidence type="ECO:0000259" key="4">
    <source>
        <dbReference type="PROSITE" id="PS51132"/>
    </source>
</evidence>
<protein>
    <recommendedName>
        <fullName evidence="4">Olfactomedin-like domain-containing protein</fullName>
    </recommendedName>
</protein>
<evidence type="ECO:0000256" key="1">
    <source>
        <dbReference type="ARBA" id="ARBA00004613"/>
    </source>
</evidence>
<comment type="subcellular location">
    <subcellularLocation>
        <location evidence="1">Secreted</location>
    </subcellularLocation>
</comment>
<dbReference type="Proteomes" id="UP000678393">
    <property type="component" value="Unassembled WGS sequence"/>
</dbReference>
<dbReference type="EMBL" id="CAJHNH020000048">
    <property type="protein sequence ID" value="CAG5114882.1"/>
    <property type="molecule type" value="Genomic_DNA"/>
</dbReference>
<dbReference type="PANTHER" id="PTHR23192:SF87">
    <property type="entry name" value="AMASSIN-3"/>
    <property type="match status" value="1"/>
</dbReference>
<comment type="caution">
    <text evidence="5">The sequence shown here is derived from an EMBL/GenBank/DDBJ whole genome shotgun (WGS) entry which is preliminary data.</text>
</comment>
<comment type="caution">
    <text evidence="3">Lacks conserved residue(s) required for the propagation of feature annotation.</text>
</comment>
<feature type="non-terminal residue" evidence="5">
    <location>
        <position position="317"/>
    </location>
</feature>
<accession>A0A8S3YHU2</accession>
<dbReference type="Pfam" id="PF02191">
    <property type="entry name" value="OLF"/>
    <property type="match status" value="1"/>
</dbReference>
<dbReference type="GO" id="GO:0005615">
    <property type="term" value="C:extracellular space"/>
    <property type="evidence" value="ECO:0007669"/>
    <property type="project" value="TreeGrafter"/>
</dbReference>
<keyword evidence="2" id="KW-0964">Secreted</keyword>
<organism evidence="5 6">
    <name type="scientific">Candidula unifasciata</name>
    <dbReference type="NCBI Taxonomy" id="100452"/>
    <lineage>
        <taxon>Eukaryota</taxon>
        <taxon>Metazoa</taxon>
        <taxon>Spiralia</taxon>
        <taxon>Lophotrochozoa</taxon>
        <taxon>Mollusca</taxon>
        <taxon>Gastropoda</taxon>
        <taxon>Heterobranchia</taxon>
        <taxon>Euthyneura</taxon>
        <taxon>Panpulmonata</taxon>
        <taxon>Eupulmonata</taxon>
        <taxon>Stylommatophora</taxon>
        <taxon>Helicina</taxon>
        <taxon>Helicoidea</taxon>
        <taxon>Geomitridae</taxon>
        <taxon>Candidula</taxon>
    </lineage>
</organism>
<name>A0A8S3YHU2_9EUPU</name>
<dbReference type="InterPro" id="IPR003112">
    <property type="entry name" value="Olfac-like_dom"/>
</dbReference>
<evidence type="ECO:0000256" key="2">
    <source>
        <dbReference type="ARBA" id="ARBA00022525"/>
    </source>
</evidence>
<keyword evidence="6" id="KW-1185">Reference proteome</keyword>
<dbReference type="OrthoDB" id="6058931at2759"/>
<dbReference type="InterPro" id="IPR050605">
    <property type="entry name" value="Olfactomedin-like_domain"/>
</dbReference>
<dbReference type="SMART" id="SM00284">
    <property type="entry name" value="OLF"/>
    <property type="match status" value="1"/>
</dbReference>
<proteinExistence type="predicted"/>
<gene>
    <name evidence="5" type="ORF">CUNI_LOCUS440</name>
</gene>
<dbReference type="PANTHER" id="PTHR23192">
    <property type="entry name" value="OLFACTOMEDIN-RELATED"/>
    <property type="match status" value="1"/>
</dbReference>
<dbReference type="PROSITE" id="PS51132">
    <property type="entry name" value="OLF"/>
    <property type="match status" value="1"/>
</dbReference>